<dbReference type="InterPro" id="IPR001709">
    <property type="entry name" value="Flavoprot_Pyr_Nucl_cyt_Rdtase"/>
</dbReference>
<name>B0SUZ2_CAUSK</name>
<keyword evidence="2" id="KW-0285">Flavoprotein</keyword>
<feature type="region of interest" description="Disordered" evidence="11">
    <location>
        <begin position="272"/>
        <end position="303"/>
    </location>
</feature>
<feature type="domain" description="FAD-binding FR-type" evidence="14">
    <location>
        <begin position="303"/>
        <end position="409"/>
    </location>
</feature>
<dbReference type="InterPro" id="IPR001041">
    <property type="entry name" value="2Fe-2S_ferredoxin-type"/>
</dbReference>
<gene>
    <name evidence="15" type="ordered locus">Caul_2334</name>
</gene>
<evidence type="ECO:0000256" key="10">
    <source>
        <dbReference type="ARBA" id="ARBA00061434"/>
    </source>
</evidence>
<comment type="cofactor">
    <cofactor evidence="9">
        <name>[2Fe-2S] cluster</name>
        <dbReference type="ChEBI" id="CHEBI:190135"/>
    </cofactor>
</comment>
<dbReference type="InterPro" id="IPR001433">
    <property type="entry name" value="OxRdtase_FAD/NAD-bd"/>
</dbReference>
<dbReference type="OrthoDB" id="9806195at2"/>
<organism evidence="15">
    <name type="scientific">Caulobacter sp. (strain K31)</name>
    <dbReference type="NCBI Taxonomy" id="366602"/>
    <lineage>
        <taxon>Bacteria</taxon>
        <taxon>Pseudomonadati</taxon>
        <taxon>Pseudomonadota</taxon>
        <taxon>Alphaproteobacteria</taxon>
        <taxon>Caulobacterales</taxon>
        <taxon>Caulobacteraceae</taxon>
        <taxon>Caulobacter</taxon>
    </lineage>
</organism>
<dbReference type="InterPro" id="IPR008333">
    <property type="entry name" value="Cbr1-like_FAD-bd_dom"/>
</dbReference>
<keyword evidence="6" id="KW-0560">Oxidoreductase</keyword>
<dbReference type="PRINTS" id="PR00410">
    <property type="entry name" value="PHEHYDRXLASE"/>
</dbReference>
<dbReference type="PROSITE" id="PS00197">
    <property type="entry name" value="2FE2S_FER_1"/>
    <property type="match status" value="1"/>
</dbReference>
<evidence type="ECO:0000256" key="12">
    <source>
        <dbReference type="SAM" id="SignalP"/>
    </source>
</evidence>
<dbReference type="InterPro" id="IPR012675">
    <property type="entry name" value="Beta-grasp_dom_sf"/>
</dbReference>
<feature type="compositionally biased region" description="Low complexity" evidence="11">
    <location>
        <begin position="272"/>
        <end position="290"/>
    </location>
</feature>
<dbReference type="PANTHER" id="PTHR47354:SF6">
    <property type="entry name" value="NADH OXIDOREDUCTASE HCR"/>
    <property type="match status" value="1"/>
</dbReference>
<dbReference type="PROSITE" id="PS51085">
    <property type="entry name" value="2FE2S_FER_2"/>
    <property type="match status" value="1"/>
</dbReference>
<dbReference type="AlphaFoldDB" id="B0SUZ2"/>
<proteinExistence type="inferred from homology"/>
<evidence type="ECO:0000256" key="9">
    <source>
        <dbReference type="ARBA" id="ARBA00034078"/>
    </source>
</evidence>
<sequence precursor="true">MRLPTTLSGLLAVALLVVVAAAAAPAPAQDADEHAAHHPVAADPAAPGAMAPASASAMPTPAMPTTAMPGAGAPQDAAMAGMGGMMEKMDQMAGCCGPGQNNGPFFSRLLGLPGLDSEARQALARDTEARVHNGLVLAGEGAAEGMHASNSTARAAAARKLREGADLYASSAAAKSALEGETSGPNVATNWFRTQLSVGTVLSGEHAAHPFGISPAHLLLMLFLTPVSASLIALQLFRLQRIRKIVAGAPAAPGATAVSAAAGNDRKAAAPAPAATVAPGGAKAVAPSSALDPSGATPRKPRSWTGALRVAQILRETPTILTFRLADPAADRLPFDFLPGQFLQVEVEPEPGKTARRSYTIASSPTQRAHVELSVKREEQGAVSRFLHDHVKVGELVKISGPFGAFTFTGTDADSVVLIAGGVGITPMMSVLRYLTDTAWPGEIFFLYGARSTEEFAFREDIERLERRHENLHVFAAMHRAPGTVWHGAEGPITKEMLTSAVPDLARRRIHLCGPPAMMAAMKAQLAELGVPEAQLHTEAFGPASLPIDPLEPPAQAATVAPAVGKPGPTPTPPPAGGAETLAATITFSVSGVSAPLPATQTVLEAAEGAGVEIPYSCRVGECGVCVTKLIDGEVTMAVESGLAPEDKVQGYILACQAKTTGKPLVVEA</sequence>
<dbReference type="InterPro" id="IPR017938">
    <property type="entry name" value="Riboflavin_synthase-like_b-brl"/>
</dbReference>
<dbReference type="eggNOG" id="COG1018">
    <property type="taxonomic scope" value="Bacteria"/>
</dbReference>
<evidence type="ECO:0000313" key="15">
    <source>
        <dbReference type="EMBL" id="ABZ71461.1"/>
    </source>
</evidence>
<evidence type="ECO:0000256" key="11">
    <source>
        <dbReference type="SAM" id="MobiDB-lite"/>
    </source>
</evidence>
<dbReference type="SUPFAM" id="SSF63380">
    <property type="entry name" value="Riboflavin synthase domain-like"/>
    <property type="match status" value="1"/>
</dbReference>
<dbReference type="Gene3D" id="2.40.30.10">
    <property type="entry name" value="Translation factors"/>
    <property type="match status" value="1"/>
</dbReference>
<dbReference type="SUPFAM" id="SSF54292">
    <property type="entry name" value="2Fe-2S ferredoxin-like"/>
    <property type="match status" value="1"/>
</dbReference>
<feature type="chain" id="PRO_5002752815" evidence="12">
    <location>
        <begin position="31"/>
        <end position="669"/>
    </location>
</feature>
<feature type="compositionally biased region" description="Low complexity" evidence="11">
    <location>
        <begin position="38"/>
        <end position="65"/>
    </location>
</feature>
<dbReference type="Gene3D" id="3.10.20.30">
    <property type="match status" value="1"/>
</dbReference>
<dbReference type="EMBL" id="CP000927">
    <property type="protein sequence ID" value="ABZ71461.1"/>
    <property type="molecule type" value="Genomic_DNA"/>
</dbReference>
<protein>
    <submittedName>
        <fullName evidence="15">Oxidoreductase FAD-binding domain protein</fullName>
    </submittedName>
</protein>
<evidence type="ECO:0000256" key="6">
    <source>
        <dbReference type="ARBA" id="ARBA00023002"/>
    </source>
</evidence>
<dbReference type="Pfam" id="PF00970">
    <property type="entry name" value="FAD_binding_6"/>
    <property type="match status" value="1"/>
</dbReference>
<dbReference type="InterPro" id="IPR006058">
    <property type="entry name" value="2Fe2S_fd_BS"/>
</dbReference>
<dbReference type="InterPro" id="IPR017927">
    <property type="entry name" value="FAD-bd_FR_type"/>
</dbReference>
<keyword evidence="7" id="KW-0408">Iron</keyword>
<evidence type="ECO:0000259" key="14">
    <source>
        <dbReference type="PROSITE" id="PS51384"/>
    </source>
</evidence>
<evidence type="ECO:0000256" key="5">
    <source>
        <dbReference type="ARBA" id="ARBA00022827"/>
    </source>
</evidence>
<dbReference type="Pfam" id="PF00111">
    <property type="entry name" value="Fer2"/>
    <property type="match status" value="1"/>
</dbReference>
<dbReference type="InterPro" id="IPR039261">
    <property type="entry name" value="FNR_nucleotide-bd"/>
</dbReference>
<dbReference type="KEGG" id="cak:Caul_2334"/>
<keyword evidence="5" id="KW-0274">FAD</keyword>
<dbReference type="STRING" id="366602.Caul_2334"/>
<evidence type="ECO:0000256" key="1">
    <source>
        <dbReference type="ARBA" id="ARBA00001974"/>
    </source>
</evidence>
<evidence type="ECO:0000259" key="13">
    <source>
        <dbReference type="PROSITE" id="PS51085"/>
    </source>
</evidence>
<dbReference type="GO" id="GO:0051537">
    <property type="term" value="F:2 iron, 2 sulfur cluster binding"/>
    <property type="evidence" value="ECO:0007669"/>
    <property type="project" value="UniProtKB-KW"/>
</dbReference>
<comment type="similarity">
    <text evidence="10">In the N-terminal section; belongs to the FAD-binding oxidoreductase type 6 family.</text>
</comment>
<evidence type="ECO:0000256" key="4">
    <source>
        <dbReference type="ARBA" id="ARBA00022723"/>
    </source>
</evidence>
<dbReference type="CDD" id="cd00207">
    <property type="entry name" value="fer2"/>
    <property type="match status" value="1"/>
</dbReference>
<dbReference type="PANTHER" id="PTHR47354">
    <property type="entry name" value="NADH OXIDOREDUCTASE HCR"/>
    <property type="match status" value="1"/>
</dbReference>
<reference evidence="15" key="1">
    <citation type="submission" date="2008-01" db="EMBL/GenBank/DDBJ databases">
        <title>Complete sequence of chromosome of Caulobacter sp. K31.</title>
        <authorList>
            <consortium name="US DOE Joint Genome Institute"/>
            <person name="Copeland A."/>
            <person name="Lucas S."/>
            <person name="Lapidus A."/>
            <person name="Barry K."/>
            <person name="Glavina del Rio T."/>
            <person name="Dalin E."/>
            <person name="Tice H."/>
            <person name="Pitluck S."/>
            <person name="Bruce D."/>
            <person name="Goodwin L."/>
            <person name="Thompson L.S."/>
            <person name="Brettin T."/>
            <person name="Detter J.C."/>
            <person name="Han C."/>
            <person name="Schmutz J."/>
            <person name="Larimer F."/>
            <person name="Land M."/>
            <person name="Hauser L."/>
            <person name="Kyrpides N."/>
            <person name="Kim E."/>
            <person name="Stephens C."/>
            <person name="Richardson P."/>
        </authorList>
    </citation>
    <scope>NUCLEOTIDE SEQUENCE [LARGE SCALE GENOMIC DNA]</scope>
    <source>
        <strain evidence="15">K31</strain>
    </source>
</reference>
<dbReference type="GO" id="GO:0016491">
    <property type="term" value="F:oxidoreductase activity"/>
    <property type="evidence" value="ECO:0007669"/>
    <property type="project" value="UniProtKB-KW"/>
</dbReference>
<dbReference type="CDD" id="cd06217">
    <property type="entry name" value="FNR_iron_sulfur_binding_3"/>
    <property type="match status" value="1"/>
</dbReference>
<dbReference type="PRINTS" id="PR00371">
    <property type="entry name" value="FPNCR"/>
</dbReference>
<evidence type="ECO:0000256" key="2">
    <source>
        <dbReference type="ARBA" id="ARBA00022630"/>
    </source>
</evidence>
<dbReference type="Pfam" id="PF00175">
    <property type="entry name" value="NAD_binding_1"/>
    <property type="match status" value="1"/>
</dbReference>
<keyword evidence="4" id="KW-0479">Metal-binding</keyword>
<dbReference type="PROSITE" id="PS51384">
    <property type="entry name" value="FAD_FR"/>
    <property type="match status" value="1"/>
</dbReference>
<evidence type="ECO:0000256" key="3">
    <source>
        <dbReference type="ARBA" id="ARBA00022714"/>
    </source>
</evidence>
<keyword evidence="8" id="KW-0411">Iron-sulfur</keyword>
<dbReference type="InterPro" id="IPR036010">
    <property type="entry name" value="2Fe-2S_ferredoxin-like_sf"/>
</dbReference>
<dbReference type="InterPro" id="IPR050415">
    <property type="entry name" value="MRET"/>
</dbReference>
<evidence type="ECO:0000256" key="7">
    <source>
        <dbReference type="ARBA" id="ARBA00023004"/>
    </source>
</evidence>
<feature type="region of interest" description="Disordered" evidence="11">
    <location>
        <begin position="30"/>
        <end position="65"/>
    </location>
</feature>
<feature type="signal peptide" evidence="12">
    <location>
        <begin position="1"/>
        <end position="30"/>
    </location>
</feature>
<comment type="cofactor">
    <cofactor evidence="1">
        <name>FAD</name>
        <dbReference type="ChEBI" id="CHEBI:57692"/>
    </cofactor>
</comment>
<keyword evidence="12" id="KW-0732">Signal</keyword>
<dbReference type="SUPFAM" id="SSF52343">
    <property type="entry name" value="Ferredoxin reductase-like, C-terminal NADP-linked domain"/>
    <property type="match status" value="1"/>
</dbReference>
<dbReference type="HOGENOM" id="CLU_420255_0_0_5"/>
<dbReference type="GO" id="GO:0046872">
    <property type="term" value="F:metal ion binding"/>
    <property type="evidence" value="ECO:0007669"/>
    <property type="project" value="UniProtKB-KW"/>
</dbReference>
<keyword evidence="3" id="KW-0001">2Fe-2S</keyword>
<accession>B0SUZ2</accession>
<evidence type="ECO:0000256" key="8">
    <source>
        <dbReference type="ARBA" id="ARBA00023014"/>
    </source>
</evidence>
<dbReference type="Gene3D" id="3.40.50.80">
    <property type="entry name" value="Nucleotide-binding domain of ferredoxin-NADP reductase (FNR) module"/>
    <property type="match status" value="1"/>
</dbReference>
<feature type="domain" description="2Fe-2S ferredoxin-type" evidence="13">
    <location>
        <begin position="584"/>
        <end position="669"/>
    </location>
</feature>